<evidence type="ECO:0000256" key="1">
    <source>
        <dbReference type="ARBA" id="ARBA00005709"/>
    </source>
</evidence>
<evidence type="ECO:0000256" key="2">
    <source>
        <dbReference type="ARBA" id="ARBA00023143"/>
    </source>
</evidence>
<evidence type="ECO:0000259" key="5">
    <source>
        <dbReference type="Pfam" id="PF00700"/>
    </source>
</evidence>
<name>A0AAW7XU21_9RHOB</name>
<proteinExistence type="inferred from homology"/>
<reference evidence="6" key="1">
    <citation type="submission" date="2023-07" db="EMBL/GenBank/DDBJ databases">
        <title>Genome content predicts the carbon catabolic preferences of heterotrophic bacteria.</title>
        <authorList>
            <person name="Gralka M."/>
        </authorList>
    </citation>
    <scope>NUCLEOTIDE SEQUENCE</scope>
    <source>
        <strain evidence="6">I2M02</strain>
    </source>
</reference>
<dbReference type="Gene3D" id="1.20.1330.10">
    <property type="entry name" value="f41 fragment of flagellin, N-terminal domain"/>
    <property type="match status" value="2"/>
</dbReference>
<dbReference type="GO" id="GO:0009288">
    <property type="term" value="C:bacterial-type flagellum"/>
    <property type="evidence" value="ECO:0007669"/>
    <property type="project" value="UniProtKB-SubCell"/>
</dbReference>
<sequence length="490" mass="49718">MSSILTNNGAMVALQTLKTINSDLSKTQSMISTGKEVASAKDNSSVWAISKVMEADVAGFNAISDSLSLGESTLAVASEAAETVTDLLTDIKAKVVAAQEENVDREKIQTDIDALVGQVKSVVGAAQFNGLNLVEGTEDVNILSSLDRASNGSVAASEITINRQDLSTNLGSYGGGAVDLSANGTVSDSTVSAGANTATITVGHDAAANYTVTVGNKSVTVEAGADADATDSAIAGAINGLGIDGVSATVVSTGQLTMASTLAFEDVEISVSASGGSSTMSVDTNTISQRAETITFSQGVKVNDGDSYRVAFNGSDYDYIAGKGETMEDVARGLKIAIDSAGLETVSTKVTQNDAGDWQLNIDNSGADVTDLALSGEDGGTASGGLFGLDSLDVTTDFGAENALGMVETLINNSVDAAAEFGSAQGRIETQSSFISNLTDALTSGIGAMVDADMEEASAKLQALQVQQQLGVQSLSIANQSPQTILSLFG</sequence>
<dbReference type="Proteomes" id="UP001169823">
    <property type="component" value="Unassembled WGS sequence"/>
</dbReference>
<dbReference type="GO" id="GO:0005198">
    <property type="term" value="F:structural molecule activity"/>
    <property type="evidence" value="ECO:0007669"/>
    <property type="project" value="UniProtKB-UniRule"/>
</dbReference>
<organism evidence="6 7">
    <name type="scientific">Celeribacter halophilus</name>
    <dbReference type="NCBI Taxonomy" id="576117"/>
    <lineage>
        <taxon>Bacteria</taxon>
        <taxon>Pseudomonadati</taxon>
        <taxon>Pseudomonadota</taxon>
        <taxon>Alphaproteobacteria</taxon>
        <taxon>Rhodobacterales</taxon>
        <taxon>Roseobacteraceae</taxon>
        <taxon>Celeribacter</taxon>
    </lineage>
</organism>
<dbReference type="RefSeq" id="WP_303494605.1">
    <property type="nucleotide sequence ID" value="NZ_JAUOPJ010000005.1"/>
</dbReference>
<dbReference type="EMBL" id="JAUOPJ010000005">
    <property type="protein sequence ID" value="MDO6456783.1"/>
    <property type="molecule type" value="Genomic_DNA"/>
</dbReference>
<accession>A0AAW7XU21</accession>
<dbReference type="Pfam" id="PF00700">
    <property type="entry name" value="Flagellin_C"/>
    <property type="match status" value="1"/>
</dbReference>
<dbReference type="SUPFAM" id="SSF64518">
    <property type="entry name" value="Phase 1 flagellin"/>
    <property type="match status" value="1"/>
</dbReference>
<dbReference type="InterPro" id="IPR046358">
    <property type="entry name" value="Flagellin_C"/>
</dbReference>
<protein>
    <recommendedName>
        <fullName evidence="3">Flagellin</fullName>
    </recommendedName>
</protein>
<keyword evidence="6" id="KW-0282">Flagellum</keyword>
<comment type="similarity">
    <text evidence="1 3">Belongs to the bacterial flagellin family.</text>
</comment>
<keyword evidence="3" id="KW-0964">Secreted</keyword>
<dbReference type="GO" id="GO:0005576">
    <property type="term" value="C:extracellular region"/>
    <property type="evidence" value="ECO:0007669"/>
    <property type="project" value="UniProtKB-SubCell"/>
</dbReference>
<dbReference type="Pfam" id="PF00669">
    <property type="entry name" value="Flagellin_N"/>
    <property type="match status" value="1"/>
</dbReference>
<feature type="domain" description="Flagellin C-terminal" evidence="5">
    <location>
        <begin position="404"/>
        <end position="489"/>
    </location>
</feature>
<dbReference type="AlphaFoldDB" id="A0AAW7XU21"/>
<keyword evidence="6" id="KW-0966">Cell projection</keyword>
<feature type="domain" description="Flagellin N-terminal" evidence="4">
    <location>
        <begin position="4"/>
        <end position="137"/>
    </location>
</feature>
<evidence type="ECO:0000256" key="3">
    <source>
        <dbReference type="RuleBase" id="RU362073"/>
    </source>
</evidence>
<gene>
    <name evidence="6" type="ORF">Q4494_06815</name>
</gene>
<keyword evidence="6" id="KW-0969">Cilium</keyword>
<evidence type="ECO:0000313" key="7">
    <source>
        <dbReference type="Proteomes" id="UP001169823"/>
    </source>
</evidence>
<evidence type="ECO:0000313" key="6">
    <source>
        <dbReference type="EMBL" id="MDO6456783.1"/>
    </source>
</evidence>
<dbReference type="InterPro" id="IPR001492">
    <property type="entry name" value="Flagellin"/>
</dbReference>
<evidence type="ECO:0000259" key="4">
    <source>
        <dbReference type="Pfam" id="PF00669"/>
    </source>
</evidence>
<dbReference type="InterPro" id="IPR001029">
    <property type="entry name" value="Flagellin_N"/>
</dbReference>
<keyword evidence="2 3" id="KW-0975">Bacterial flagellum</keyword>
<comment type="subcellular location">
    <subcellularLocation>
        <location evidence="3">Secreted</location>
    </subcellularLocation>
    <subcellularLocation>
        <location evidence="3">Bacterial flagellum</location>
    </subcellularLocation>
</comment>
<comment type="function">
    <text evidence="3">Flagellin is the subunit protein which polymerizes to form the filaments of bacterial flagella.</text>
</comment>
<dbReference type="PANTHER" id="PTHR42792:SF2">
    <property type="entry name" value="FLAGELLIN"/>
    <property type="match status" value="1"/>
</dbReference>
<dbReference type="PANTHER" id="PTHR42792">
    <property type="entry name" value="FLAGELLIN"/>
    <property type="match status" value="1"/>
</dbReference>
<comment type="caution">
    <text evidence="6">The sequence shown here is derived from an EMBL/GenBank/DDBJ whole genome shotgun (WGS) entry which is preliminary data.</text>
</comment>